<name>A0ABV7LAZ5_9PROT</name>
<feature type="transmembrane region" description="Helical" evidence="11">
    <location>
        <begin position="63"/>
        <end position="82"/>
    </location>
</feature>
<dbReference type="PANTHER" id="PTHR30474:SF1">
    <property type="entry name" value="PEPTIDOGLYCAN GLYCOSYLTRANSFERASE MRDB"/>
    <property type="match status" value="1"/>
</dbReference>
<keyword evidence="8 11" id="KW-1133">Transmembrane helix</keyword>
<evidence type="ECO:0000256" key="1">
    <source>
        <dbReference type="ARBA" id="ARBA00004141"/>
    </source>
</evidence>
<reference evidence="13" key="1">
    <citation type="journal article" date="2019" name="Int. J. Syst. Evol. Microbiol.">
        <title>The Global Catalogue of Microorganisms (GCM) 10K type strain sequencing project: providing services to taxonomists for standard genome sequencing and annotation.</title>
        <authorList>
            <consortium name="The Broad Institute Genomics Platform"/>
            <consortium name="The Broad Institute Genome Sequencing Center for Infectious Disease"/>
            <person name="Wu L."/>
            <person name="Ma J."/>
        </authorList>
    </citation>
    <scope>NUCLEOTIDE SEQUENCE [LARGE SCALE GENOMIC DNA]</scope>
    <source>
        <strain evidence="13">KCTC 42964</strain>
    </source>
</reference>
<evidence type="ECO:0000256" key="4">
    <source>
        <dbReference type="ARBA" id="ARBA00022679"/>
    </source>
</evidence>
<feature type="transmembrane region" description="Helical" evidence="11">
    <location>
        <begin position="175"/>
        <end position="193"/>
    </location>
</feature>
<feature type="transmembrane region" description="Helical" evidence="11">
    <location>
        <begin position="151"/>
        <end position="168"/>
    </location>
</feature>
<feature type="transmembrane region" description="Helical" evidence="11">
    <location>
        <begin position="6"/>
        <end position="27"/>
    </location>
</feature>
<evidence type="ECO:0000256" key="5">
    <source>
        <dbReference type="ARBA" id="ARBA00022692"/>
    </source>
</evidence>
<keyword evidence="6 11" id="KW-0133">Cell shape</keyword>
<comment type="function">
    <text evidence="11">Peptidoglycan polymerase that is essential for cell wall elongation.</text>
</comment>
<protein>
    <recommendedName>
        <fullName evidence="11">Peptidoglycan glycosyltransferase MrdB</fullName>
        <shortName evidence="11">PGT</shortName>
        <ecNumber evidence="11">2.4.99.28</ecNumber>
    </recommendedName>
    <alternativeName>
        <fullName evidence="11">Cell elongation protein RodA</fullName>
    </alternativeName>
    <alternativeName>
        <fullName evidence="11">Cell wall polymerase</fullName>
    </alternativeName>
    <alternativeName>
        <fullName evidence="11">Peptidoglycan polymerase</fullName>
        <shortName evidence="11">PG polymerase</shortName>
    </alternativeName>
</protein>
<evidence type="ECO:0000256" key="7">
    <source>
        <dbReference type="ARBA" id="ARBA00022984"/>
    </source>
</evidence>
<evidence type="ECO:0000313" key="13">
    <source>
        <dbReference type="Proteomes" id="UP001595528"/>
    </source>
</evidence>
<comment type="subcellular location">
    <subcellularLocation>
        <location evidence="11">Cell inner membrane</location>
        <topology evidence="11">Multi-pass membrane protein</topology>
    </subcellularLocation>
    <subcellularLocation>
        <location evidence="1">Membrane</location>
        <topology evidence="1">Multi-pass membrane protein</topology>
    </subcellularLocation>
</comment>
<dbReference type="HAMAP" id="MF_02079">
    <property type="entry name" value="PGT_RodA"/>
    <property type="match status" value="1"/>
</dbReference>
<keyword evidence="10 11" id="KW-0961">Cell wall biogenesis/degradation</keyword>
<dbReference type="InterPro" id="IPR011923">
    <property type="entry name" value="RodA/MrdB"/>
</dbReference>
<dbReference type="RefSeq" id="WP_379907089.1">
    <property type="nucleotide sequence ID" value="NZ_JBHRTR010000054.1"/>
</dbReference>
<feature type="transmembrane region" description="Helical" evidence="11">
    <location>
        <begin position="328"/>
        <end position="351"/>
    </location>
</feature>
<keyword evidence="4 11" id="KW-0808">Transferase</keyword>
<evidence type="ECO:0000256" key="8">
    <source>
        <dbReference type="ARBA" id="ARBA00022989"/>
    </source>
</evidence>
<keyword evidence="2 11" id="KW-1003">Cell membrane</keyword>
<keyword evidence="13" id="KW-1185">Reference proteome</keyword>
<evidence type="ECO:0000256" key="2">
    <source>
        <dbReference type="ARBA" id="ARBA00022475"/>
    </source>
</evidence>
<feature type="transmembrane region" description="Helical" evidence="11">
    <location>
        <begin position="39"/>
        <end position="57"/>
    </location>
</feature>
<feature type="transmembrane region" description="Helical" evidence="11">
    <location>
        <begin position="262"/>
        <end position="283"/>
    </location>
</feature>
<dbReference type="EC" id="2.4.99.28" evidence="11"/>
<comment type="caution">
    <text evidence="12">The sequence shown here is derived from an EMBL/GenBank/DDBJ whole genome shotgun (WGS) entry which is preliminary data.</text>
</comment>
<feature type="transmembrane region" description="Helical" evidence="11">
    <location>
        <begin position="128"/>
        <end position="145"/>
    </location>
</feature>
<comment type="catalytic activity">
    <reaction evidence="11">
        <text>[GlcNAc-(1-&gt;4)-Mur2Ac(oyl-L-Ala-gamma-D-Glu-L-Lys-D-Ala-D-Ala)](n)-di-trans,octa-cis-undecaprenyl diphosphate + beta-D-GlcNAc-(1-&gt;4)-Mur2Ac(oyl-L-Ala-gamma-D-Glu-L-Lys-D-Ala-D-Ala)-di-trans,octa-cis-undecaprenyl diphosphate = [GlcNAc-(1-&gt;4)-Mur2Ac(oyl-L-Ala-gamma-D-Glu-L-Lys-D-Ala-D-Ala)](n+1)-di-trans,octa-cis-undecaprenyl diphosphate + di-trans,octa-cis-undecaprenyl diphosphate + H(+)</text>
        <dbReference type="Rhea" id="RHEA:23708"/>
        <dbReference type="Rhea" id="RHEA-COMP:9602"/>
        <dbReference type="Rhea" id="RHEA-COMP:9603"/>
        <dbReference type="ChEBI" id="CHEBI:15378"/>
        <dbReference type="ChEBI" id="CHEBI:58405"/>
        <dbReference type="ChEBI" id="CHEBI:60033"/>
        <dbReference type="ChEBI" id="CHEBI:78435"/>
        <dbReference type="EC" id="2.4.99.28"/>
    </reaction>
</comment>
<dbReference type="PANTHER" id="PTHR30474">
    <property type="entry name" value="CELL CYCLE PROTEIN"/>
    <property type="match status" value="1"/>
</dbReference>
<comment type="pathway">
    <text evidence="11">Cell wall biogenesis; peptidoglycan biosynthesis.</text>
</comment>
<keyword evidence="11" id="KW-0997">Cell inner membrane</keyword>
<accession>A0ABV7LAZ5</accession>
<feature type="transmembrane region" description="Helical" evidence="11">
    <location>
        <begin position="295"/>
        <end position="322"/>
    </location>
</feature>
<keyword evidence="9 11" id="KW-0472">Membrane</keyword>
<evidence type="ECO:0000313" key="12">
    <source>
        <dbReference type="EMBL" id="MFC3231495.1"/>
    </source>
</evidence>
<evidence type="ECO:0000256" key="11">
    <source>
        <dbReference type="HAMAP-Rule" id="MF_02079"/>
    </source>
</evidence>
<keyword evidence="5 11" id="KW-0812">Transmembrane</keyword>
<sequence>MWEINWGLVLLILAVASVGFLMLTSVAGGEVDPWASRQLMRFGVGLVVMLAIAMVDIKFWLRWAYVIYGLSLLALIGVEVMGEIGMGARRWIALGPFQFQPSEVMKLALVLALARYFHGLSYEDIGRLRWLLVPLALVAMPVMLVLRQPDLGTALMILIAAGLLFFAAGVRLWKFALVIVVILSTMPVAWEMLHGYQKQRVMTFLNPETDPLGSGYHILQSKIALGSGGVFGKGYAQGTQSQLSFLPEKHTDFIFTTFAEEFGLAGAIGLLGLYGFVLAYGFAIGMRARNQFGRLIAFGVTCLLFIYVFINIAMVTGLVPVVGVPLPLVSYGGTSMMTLLAGFGLVLCVWVHRDAIVPRRPGRLVD</sequence>
<evidence type="ECO:0000256" key="9">
    <source>
        <dbReference type="ARBA" id="ARBA00023136"/>
    </source>
</evidence>
<dbReference type="InterPro" id="IPR018365">
    <property type="entry name" value="Cell_cycle_FtsW-rel_CS"/>
</dbReference>
<keyword evidence="7 11" id="KW-0573">Peptidoglycan synthesis</keyword>
<evidence type="ECO:0000256" key="6">
    <source>
        <dbReference type="ARBA" id="ARBA00022960"/>
    </source>
</evidence>
<keyword evidence="3 11" id="KW-0328">Glycosyltransferase</keyword>
<comment type="similarity">
    <text evidence="11">Belongs to the SEDS family. MrdB/RodA subfamily.</text>
</comment>
<organism evidence="12 13">
    <name type="scientific">Marinibaculum pumilum</name>
    <dbReference type="NCBI Taxonomy" id="1766165"/>
    <lineage>
        <taxon>Bacteria</taxon>
        <taxon>Pseudomonadati</taxon>
        <taxon>Pseudomonadota</taxon>
        <taxon>Alphaproteobacteria</taxon>
        <taxon>Rhodospirillales</taxon>
        <taxon>Rhodospirillaceae</taxon>
        <taxon>Marinibaculum</taxon>
    </lineage>
</organism>
<dbReference type="EMBL" id="JBHRTR010000054">
    <property type="protein sequence ID" value="MFC3231495.1"/>
    <property type="molecule type" value="Genomic_DNA"/>
</dbReference>
<dbReference type="InterPro" id="IPR001182">
    <property type="entry name" value="FtsW/RodA"/>
</dbReference>
<dbReference type="PROSITE" id="PS00428">
    <property type="entry name" value="FTSW_RODA_SPOVE"/>
    <property type="match status" value="1"/>
</dbReference>
<evidence type="ECO:0000256" key="3">
    <source>
        <dbReference type="ARBA" id="ARBA00022676"/>
    </source>
</evidence>
<evidence type="ECO:0000256" key="10">
    <source>
        <dbReference type="ARBA" id="ARBA00023316"/>
    </source>
</evidence>
<gene>
    <name evidence="11 12" type="primary">rodA</name>
    <name evidence="11" type="synonym">mrdB</name>
    <name evidence="12" type="ORF">ACFOGJ_29880</name>
</gene>
<proteinExistence type="inferred from homology"/>
<dbReference type="Proteomes" id="UP001595528">
    <property type="component" value="Unassembled WGS sequence"/>
</dbReference>
<dbReference type="NCBIfam" id="TIGR02210">
    <property type="entry name" value="rodA_shape"/>
    <property type="match status" value="1"/>
</dbReference>
<dbReference type="Pfam" id="PF01098">
    <property type="entry name" value="FTSW_RODA_SPOVE"/>
    <property type="match status" value="1"/>
</dbReference>